<accession>A0AAJ4XII3</accession>
<feature type="compositionally biased region" description="Pro residues" evidence="1">
    <location>
        <begin position="185"/>
        <end position="199"/>
    </location>
</feature>
<dbReference type="AlphaFoldDB" id="A0AAJ4XII3"/>
<evidence type="ECO:0000313" key="2">
    <source>
        <dbReference type="EMBL" id="SNX82999.1"/>
    </source>
</evidence>
<organism evidence="2 3">
    <name type="scientific">Melanopsichium pennsylvanicum</name>
    <dbReference type="NCBI Taxonomy" id="63383"/>
    <lineage>
        <taxon>Eukaryota</taxon>
        <taxon>Fungi</taxon>
        <taxon>Dikarya</taxon>
        <taxon>Basidiomycota</taxon>
        <taxon>Ustilaginomycotina</taxon>
        <taxon>Ustilaginomycetes</taxon>
        <taxon>Ustilaginales</taxon>
        <taxon>Ustilaginaceae</taxon>
        <taxon>Melanopsichium</taxon>
    </lineage>
</organism>
<dbReference type="Proteomes" id="UP001294444">
    <property type="component" value="Unassembled WGS sequence"/>
</dbReference>
<feature type="region of interest" description="Disordered" evidence="1">
    <location>
        <begin position="132"/>
        <end position="156"/>
    </location>
</feature>
<evidence type="ECO:0000256" key="1">
    <source>
        <dbReference type="SAM" id="MobiDB-lite"/>
    </source>
</evidence>
<gene>
    <name evidence="2" type="ORF">MEPE_01705</name>
</gene>
<comment type="caution">
    <text evidence="2">The sequence shown here is derived from an EMBL/GenBank/DDBJ whole genome shotgun (WGS) entry which is preliminary data.</text>
</comment>
<name>A0AAJ4XII3_9BASI</name>
<protein>
    <submittedName>
        <fullName evidence="2">Uncharacterized protein</fullName>
    </submittedName>
</protein>
<dbReference type="EMBL" id="OAPG01000003">
    <property type="protein sequence ID" value="SNX82999.1"/>
    <property type="molecule type" value="Genomic_DNA"/>
</dbReference>
<feature type="region of interest" description="Disordered" evidence="1">
    <location>
        <begin position="1"/>
        <end position="24"/>
    </location>
</feature>
<feature type="region of interest" description="Disordered" evidence="1">
    <location>
        <begin position="177"/>
        <end position="199"/>
    </location>
</feature>
<sequence>MGKHRPQARSEPQATGDSNCEDLLNTDDEQSVKVVGSGLLHCGYDWLGWPGTEGLDQSTSNIGWEVLRQPLPGTHNPTGSVGQALQLIVVGPECKSPNLGPNPSDLGCNQLSRIVPILVGVSAPPTVVQRGGAWPPSQLSDCRDQAPTDPLRTPCSGAVGLTRSSYRPTAAGPSLYSNAVVCSDPRPPVSPTPTTSPYP</sequence>
<keyword evidence="3" id="KW-1185">Reference proteome</keyword>
<proteinExistence type="predicted"/>
<reference evidence="2" key="1">
    <citation type="submission" date="2023-10" db="EMBL/GenBank/DDBJ databases">
        <authorList>
            <person name="Guldener U."/>
        </authorList>
    </citation>
    <scope>NUCLEOTIDE SEQUENCE</scope>
    <source>
        <strain evidence="2">Mp4</strain>
    </source>
</reference>
<evidence type="ECO:0000313" key="3">
    <source>
        <dbReference type="Proteomes" id="UP001294444"/>
    </source>
</evidence>